<feature type="coiled-coil region" evidence="1">
    <location>
        <begin position="15"/>
        <end position="46"/>
    </location>
</feature>
<dbReference type="OrthoDB" id="6112914at2759"/>
<dbReference type="FunCoup" id="A0A7R8V0J1">
    <property type="interactions" value="2"/>
</dbReference>
<dbReference type="EMBL" id="LR899013">
    <property type="protein sequence ID" value="CAD7089876.1"/>
    <property type="molecule type" value="Genomic_DNA"/>
</dbReference>
<dbReference type="InParanoid" id="A0A7R8V0J1"/>
<keyword evidence="5" id="KW-1185">Reference proteome</keyword>
<dbReference type="Gene3D" id="1.10.1410.40">
    <property type="match status" value="1"/>
</dbReference>
<dbReference type="SMART" id="SM01265">
    <property type="entry name" value="Mab-21"/>
    <property type="match status" value="1"/>
</dbReference>
<sequence>MGRSHSKMKLPNNPLEQIEYNLKRKQKELEKRKKRHEKLKKELKKGKKFKHFGGSGEVNDGDELNGKKCDLRIVDYDKIATNRLRNQLAYDFSSFVLNQLILSMHFYGNCEREKLEAIERNLRRESDKNRNLEKHSIILPNVLDDMVERRVHFRPKHGPLKNEPTSLQMQMMYVVHENIEILKPDDTNYAWISPTCKVVLDTQSLKTENWKGYVRLKLWELIKKKESTVPPERRRKRRTVLRKTRGSRSSTSNTSNTSNTSSSDDEDSSSDNSCYVASRHMNGGGGQFSISSSSTVTNPSSSEYDYAYITNLNTHRPLSLLTTTSYESSEAGSSGIPGWCISGLPTYLDYNSSDTEKHVYSDFSSDKIKYLNSKAFLCYFAKQLEDKLAVNLGISREELKVATWRGASIYTSNYEIIPAIFCPWPSCAFEWMRRQRPVHENPLTGQKFQWPNQAMVHRIVSFGCHVVPLGYAPKRGKNPFRELEWKIVFPKAERYLESCLTSTQIKVFMISKALIKTFMEPQQGEETYMFSFDHLRAHLFWQCERNYGAWPEEYIGEVLIRFLNSFLEAISCKKLRDYFLPERNLFENIPEKAQADLHQIISQIIQNPVMHIMMAYRNIHSLQNVFPKLNYKELYSIIVLENPITVINRSAKSTKSNKVLQNILKAERRRQESDDDDSEDETDKLQGLIGYSQKREKFDETKRRRTKKLKRKERAKMKKKIANEKARRQSMDSINLQFVVPESLEKIKRCQGKPQLRKTLDDLRKTFIIDFFVNFFITSAQHSYSYHAFDQSTIYLSQASRLCTVLQEFTLQNDTAKKYLENIEQIRQKVQTAMENETQLGPALPRRISLEPIKSFHSGSKLQNGQADPYANIDVVTIRQEKLKDEPTSKKPLSGRKSVQFKESPFIEPRQFVATTAQVHSQPPNSVDQQNGIKPKLKMNGIIKQRSVEELIPGKESNGVKFKATGEETPHLKMSPVKSGKKEIKIAAIDIESDDEIYGDSTEL</sequence>
<feature type="region of interest" description="Disordered" evidence="2">
    <location>
        <begin position="959"/>
        <end position="979"/>
    </location>
</feature>
<feature type="domain" description="Mab-21-like HhH/H2TH-like" evidence="3">
    <location>
        <begin position="514"/>
        <end position="601"/>
    </location>
</feature>
<feature type="compositionally biased region" description="Basic residues" evidence="2">
    <location>
        <begin position="703"/>
        <end position="717"/>
    </location>
</feature>
<dbReference type="Pfam" id="PF20266">
    <property type="entry name" value="Mab-21_C"/>
    <property type="match status" value="1"/>
</dbReference>
<feature type="compositionally biased region" description="Basic residues" evidence="2">
    <location>
        <begin position="233"/>
        <end position="246"/>
    </location>
</feature>
<dbReference type="InterPro" id="IPR046906">
    <property type="entry name" value="Mab-21_HhH/H2TH-like"/>
</dbReference>
<evidence type="ECO:0000259" key="3">
    <source>
        <dbReference type="Pfam" id="PF20266"/>
    </source>
</evidence>
<dbReference type="InterPro" id="IPR024810">
    <property type="entry name" value="MAB21L/cGLR"/>
</dbReference>
<evidence type="ECO:0000313" key="4">
    <source>
        <dbReference type="EMBL" id="CAD7089876.1"/>
    </source>
</evidence>
<name>A0A7R8V0J1_HERIL</name>
<reference evidence="4 5" key="1">
    <citation type="submission" date="2020-11" db="EMBL/GenBank/DDBJ databases">
        <authorList>
            <person name="Wallbank WR R."/>
            <person name="Pardo Diaz C."/>
            <person name="Kozak K."/>
            <person name="Martin S."/>
            <person name="Jiggins C."/>
            <person name="Moest M."/>
            <person name="Warren A I."/>
            <person name="Generalovic N T."/>
            <person name="Byers J.R.P. K."/>
            <person name="Montejo-Kovacevich G."/>
            <person name="Yen C E."/>
        </authorList>
    </citation>
    <scope>NUCLEOTIDE SEQUENCE [LARGE SCALE GENOMIC DNA]</scope>
</reference>
<feature type="compositionally biased region" description="Low complexity" evidence="2">
    <location>
        <begin position="249"/>
        <end position="262"/>
    </location>
</feature>
<proteinExistence type="predicted"/>
<feature type="region of interest" description="Disordered" evidence="2">
    <location>
        <begin position="666"/>
        <end position="717"/>
    </location>
</feature>
<feature type="compositionally biased region" description="Acidic residues" evidence="2">
    <location>
        <begin position="673"/>
        <end position="682"/>
    </location>
</feature>
<dbReference type="OMA" id="RWMGYVR"/>
<evidence type="ECO:0000256" key="1">
    <source>
        <dbReference type="SAM" id="Coils"/>
    </source>
</evidence>
<dbReference type="Proteomes" id="UP000594454">
    <property type="component" value="Chromosome 5"/>
</dbReference>
<evidence type="ECO:0000313" key="5">
    <source>
        <dbReference type="Proteomes" id="UP000594454"/>
    </source>
</evidence>
<accession>A0A7R8V0J1</accession>
<protein>
    <recommendedName>
        <fullName evidence="3">Mab-21-like HhH/H2TH-like domain-containing protein</fullName>
    </recommendedName>
</protein>
<dbReference type="PANTHER" id="PTHR10656">
    <property type="entry name" value="CELL FATE DETERMINING PROTEIN MAB21-RELATED"/>
    <property type="match status" value="1"/>
</dbReference>
<organism evidence="4 5">
    <name type="scientific">Hermetia illucens</name>
    <name type="common">Black soldier fly</name>
    <dbReference type="NCBI Taxonomy" id="343691"/>
    <lineage>
        <taxon>Eukaryota</taxon>
        <taxon>Metazoa</taxon>
        <taxon>Ecdysozoa</taxon>
        <taxon>Arthropoda</taxon>
        <taxon>Hexapoda</taxon>
        <taxon>Insecta</taxon>
        <taxon>Pterygota</taxon>
        <taxon>Neoptera</taxon>
        <taxon>Endopterygota</taxon>
        <taxon>Diptera</taxon>
        <taxon>Brachycera</taxon>
        <taxon>Stratiomyomorpha</taxon>
        <taxon>Stratiomyidae</taxon>
        <taxon>Hermetiinae</taxon>
        <taxon>Hermetia</taxon>
    </lineage>
</organism>
<keyword evidence="1" id="KW-0175">Coiled coil</keyword>
<feature type="compositionally biased region" description="Basic and acidic residues" evidence="2">
    <location>
        <begin position="693"/>
        <end position="702"/>
    </location>
</feature>
<dbReference type="PANTHER" id="PTHR10656:SF69">
    <property type="entry name" value="MAB-21-LIKE HHH_H2TH-LIKE DOMAIN-CONTAINING PROTEIN"/>
    <property type="match status" value="1"/>
</dbReference>
<dbReference type="AlphaFoldDB" id="A0A7R8V0J1"/>
<gene>
    <name evidence="4" type="ORF">HERILL_LOCUS12398</name>
</gene>
<evidence type="ECO:0000256" key="2">
    <source>
        <dbReference type="SAM" id="MobiDB-lite"/>
    </source>
</evidence>
<feature type="region of interest" description="Disordered" evidence="2">
    <location>
        <begin position="227"/>
        <end position="276"/>
    </location>
</feature>